<proteinExistence type="inferred from homology"/>
<evidence type="ECO:0000256" key="2">
    <source>
        <dbReference type="ARBA" id="ARBA00022801"/>
    </source>
</evidence>
<protein>
    <submittedName>
        <fullName evidence="4">Thioesterase II family protein</fullName>
    </submittedName>
</protein>
<dbReference type="EMBL" id="JBIAWJ010000008">
    <property type="protein sequence ID" value="MFF4523140.1"/>
    <property type="molecule type" value="Genomic_DNA"/>
</dbReference>
<dbReference type="Proteomes" id="UP001602058">
    <property type="component" value="Unassembled WGS sequence"/>
</dbReference>
<comment type="similarity">
    <text evidence="1">Belongs to the thioesterase family.</text>
</comment>
<dbReference type="SMART" id="SM00824">
    <property type="entry name" value="PKS_TE"/>
    <property type="match status" value="1"/>
</dbReference>
<dbReference type="Gene3D" id="3.40.50.1820">
    <property type="entry name" value="alpha/beta hydrolase"/>
    <property type="match status" value="1"/>
</dbReference>
<keyword evidence="5" id="KW-1185">Reference proteome</keyword>
<accession>A0ABW6UI83</accession>
<dbReference type="InterPro" id="IPR012223">
    <property type="entry name" value="TEII"/>
</dbReference>
<evidence type="ECO:0000313" key="5">
    <source>
        <dbReference type="Proteomes" id="UP001602058"/>
    </source>
</evidence>
<feature type="domain" description="Thioesterase TesA-like" evidence="3">
    <location>
        <begin position="20"/>
        <end position="242"/>
    </location>
</feature>
<evidence type="ECO:0000259" key="3">
    <source>
        <dbReference type="SMART" id="SM00824"/>
    </source>
</evidence>
<keyword evidence="2" id="KW-0378">Hydrolase</keyword>
<dbReference type="InterPro" id="IPR020802">
    <property type="entry name" value="TesA-like"/>
</dbReference>
<reference evidence="4 5" key="1">
    <citation type="submission" date="2024-10" db="EMBL/GenBank/DDBJ databases">
        <title>The Natural Products Discovery Center: Release of the First 8490 Sequenced Strains for Exploring Actinobacteria Biosynthetic Diversity.</title>
        <authorList>
            <person name="Kalkreuter E."/>
            <person name="Kautsar S.A."/>
            <person name="Yang D."/>
            <person name="Bader C.D."/>
            <person name="Teijaro C.N."/>
            <person name="Fluegel L."/>
            <person name="Davis C.M."/>
            <person name="Simpson J.R."/>
            <person name="Lauterbach L."/>
            <person name="Steele A.D."/>
            <person name="Gui C."/>
            <person name="Meng S."/>
            <person name="Li G."/>
            <person name="Viehrig K."/>
            <person name="Ye F."/>
            <person name="Su P."/>
            <person name="Kiefer A.F."/>
            <person name="Nichols A."/>
            <person name="Cepeda A.J."/>
            <person name="Yan W."/>
            <person name="Fan B."/>
            <person name="Jiang Y."/>
            <person name="Adhikari A."/>
            <person name="Zheng C.-J."/>
            <person name="Schuster L."/>
            <person name="Cowan T.M."/>
            <person name="Smanski M.J."/>
            <person name="Chevrette M.G."/>
            <person name="De Carvalho L.P.S."/>
            <person name="Shen B."/>
        </authorList>
    </citation>
    <scope>NUCLEOTIDE SEQUENCE [LARGE SCALE GENOMIC DNA]</scope>
    <source>
        <strain evidence="4 5">NPDC001390</strain>
    </source>
</reference>
<dbReference type="RefSeq" id="WP_387887313.1">
    <property type="nucleotide sequence ID" value="NZ_JBIAWJ010000008.1"/>
</dbReference>
<dbReference type="InterPro" id="IPR001031">
    <property type="entry name" value="Thioesterase"/>
</dbReference>
<evidence type="ECO:0000256" key="1">
    <source>
        <dbReference type="ARBA" id="ARBA00007169"/>
    </source>
</evidence>
<evidence type="ECO:0000313" key="4">
    <source>
        <dbReference type="EMBL" id="MFF4523140.1"/>
    </source>
</evidence>
<dbReference type="SUPFAM" id="SSF53474">
    <property type="entry name" value="alpha/beta-Hydrolases"/>
    <property type="match status" value="1"/>
</dbReference>
<comment type="caution">
    <text evidence="4">The sequence shown here is derived from an EMBL/GenBank/DDBJ whole genome shotgun (WGS) entry which is preliminary data.</text>
</comment>
<dbReference type="Pfam" id="PF00975">
    <property type="entry name" value="Thioesterase"/>
    <property type="match status" value="1"/>
</dbReference>
<organism evidence="4 5">
    <name type="scientific">Streptomyces bluensis</name>
    <dbReference type="NCBI Taxonomy" id="33897"/>
    <lineage>
        <taxon>Bacteria</taxon>
        <taxon>Bacillati</taxon>
        <taxon>Actinomycetota</taxon>
        <taxon>Actinomycetes</taxon>
        <taxon>Kitasatosporales</taxon>
        <taxon>Streptomycetaceae</taxon>
        <taxon>Streptomyces</taxon>
    </lineage>
</organism>
<gene>
    <name evidence="4" type="ORF">ACFY1D_17215</name>
</gene>
<dbReference type="PANTHER" id="PTHR11487:SF0">
    <property type="entry name" value="S-ACYL FATTY ACID SYNTHASE THIOESTERASE, MEDIUM CHAIN"/>
    <property type="match status" value="1"/>
</dbReference>
<name>A0ABW6UI83_9ACTN</name>
<dbReference type="InterPro" id="IPR029058">
    <property type="entry name" value="AB_hydrolase_fold"/>
</dbReference>
<dbReference type="PANTHER" id="PTHR11487">
    <property type="entry name" value="THIOESTERASE"/>
    <property type="match status" value="1"/>
</dbReference>
<sequence>MKDTTVVRPKREPKATKRFICLGFCGGGAGSYMKWADAMPPGVELAAVCYPGREGRFIEDFVEDWDELVDDALDAVISAAGIPYVLFGHSMGGWVAFDIAARIEERGGPVPEALVVSSANAPSRGLTAVDMFPSQQDSDEQLTAWIQEFGLMPEHVLSDPDLQEMAVELMRADIRVRDSFRYRDGSAVSTSVQVLTGDSDEVIDPESKELWRKVAKGEFRHTELPGGHFYTPEIWNTLPSHIASLNEQIPSSPARRDVAVAWRGRHGRSPQ</sequence>